<dbReference type="Proteomes" id="UP000814385">
    <property type="component" value="Unassembled WGS sequence"/>
</dbReference>
<feature type="transmembrane region" description="Helical" evidence="1">
    <location>
        <begin position="12"/>
        <end position="32"/>
    </location>
</feature>
<dbReference type="CDD" id="cd12913">
    <property type="entry name" value="PDC1_MCP_like"/>
    <property type="match status" value="1"/>
</dbReference>
<organism evidence="2 3">
    <name type="scientific">Billgrantia campisalis</name>
    <dbReference type="NCBI Taxonomy" id="74661"/>
    <lineage>
        <taxon>Bacteria</taxon>
        <taxon>Pseudomonadati</taxon>
        <taxon>Pseudomonadota</taxon>
        <taxon>Gammaproteobacteria</taxon>
        <taxon>Oceanospirillales</taxon>
        <taxon>Halomonadaceae</taxon>
        <taxon>Billgrantia</taxon>
    </lineage>
</organism>
<protein>
    <recommendedName>
        <fullName evidence="4">Cache domain-containing protein</fullName>
    </recommendedName>
</protein>
<keyword evidence="1" id="KW-0472">Membrane</keyword>
<reference evidence="2 3" key="1">
    <citation type="submission" date="2020-05" db="EMBL/GenBank/DDBJ databases">
        <title>Comparative genomic analysis of denitrifying bacteria from Halomonas genus.</title>
        <authorList>
            <person name="Wang L."/>
            <person name="Shao Z."/>
        </authorList>
    </citation>
    <scope>NUCLEOTIDE SEQUENCE [LARGE SCALE GENOMIC DNA]</scope>
    <source>
        <strain evidence="2 3">A4</strain>
    </source>
</reference>
<keyword evidence="1" id="KW-1133">Transmembrane helix</keyword>
<feature type="transmembrane region" description="Helical" evidence="1">
    <location>
        <begin position="318"/>
        <end position="340"/>
    </location>
</feature>
<keyword evidence="1" id="KW-0812">Transmembrane</keyword>
<proteinExistence type="predicted"/>
<keyword evidence="3" id="KW-1185">Reference proteome</keyword>
<dbReference type="EMBL" id="JABFUC010000009">
    <property type="protein sequence ID" value="MCG6658497.1"/>
    <property type="molecule type" value="Genomic_DNA"/>
</dbReference>
<feature type="transmembrane region" description="Helical" evidence="1">
    <location>
        <begin position="346"/>
        <end position="366"/>
    </location>
</feature>
<gene>
    <name evidence="2" type="ORF">HOP52_12110</name>
</gene>
<feature type="transmembrane region" description="Helical" evidence="1">
    <location>
        <begin position="695"/>
        <end position="713"/>
    </location>
</feature>
<dbReference type="Pfam" id="PF22673">
    <property type="entry name" value="MCP-like_PDC_1"/>
    <property type="match status" value="1"/>
</dbReference>
<feature type="transmembrane region" description="Helical" evidence="1">
    <location>
        <begin position="653"/>
        <end position="675"/>
    </location>
</feature>
<evidence type="ECO:0000313" key="3">
    <source>
        <dbReference type="Proteomes" id="UP000814385"/>
    </source>
</evidence>
<feature type="transmembrane region" description="Helical" evidence="1">
    <location>
        <begin position="619"/>
        <end position="641"/>
    </location>
</feature>
<dbReference type="Gene3D" id="3.30.450.20">
    <property type="entry name" value="PAS domain"/>
    <property type="match status" value="2"/>
</dbReference>
<dbReference type="RefSeq" id="WP_238977646.1">
    <property type="nucleotide sequence ID" value="NZ_JABFUC010000009.1"/>
</dbReference>
<feature type="transmembrane region" description="Helical" evidence="1">
    <location>
        <begin position="587"/>
        <end position="607"/>
    </location>
</feature>
<name>A0ABS9P9R6_9GAMM</name>
<comment type="caution">
    <text evidence="2">The sequence shown here is derived from an EMBL/GenBank/DDBJ whole genome shotgun (WGS) entry which is preliminary data.</text>
</comment>
<accession>A0ABS9P9R6</accession>
<sequence length="714" mass="81281">MLPPPGPARAVFGLALLVAMLGFSIAAGLGWVDRNERQQTTDAWLDRIQFEAVEAAESLNTDLRLLSDLAYGIASDLARGELPVEQIEARLEALVERHPEVFGVGVMFRPYAYAPDQRLYAPYIVKRNGVHEMLRVDDVYDYTQPEHEWFRQGITYARWHEPFFGEASQAMLALYCIPFRLPEEQRVLDGPGADGTVCIDYSIEDIWGLVGALDLGQTGYAFVITDQSTFVAHPRRDYVRQGRSLYDIAAQLYDPVLMWLAEQATDQRSGVIDHSNELTGQDSRIYYGPITATNWSLAVVAFTDEIPLDIAAHKQRQIAITIVLIIGAIGLIVMVASYRLGSKPMLWSGSFAIALLFLVGVANIWLQEFAEAGRDPPEAVMLVDLAGVQSYLDDYEETAQHQPYAPTAKIPTGVFVQAIRFESPHDFVVTGFAWQRYTVPDHDDVQRGIFFPDAIPTLDRREELFRFREGDAEVVGWFFKSSVHQPMDYSRFPIDVKTLKLRVWHPDMARNVVLVPELGAYRLIHPTSLPGVETGFRLPGWQLQRSFFAYRFHDYRSDLGIRNSAKVGDFPELTYNLTLRRNITDAFISNLIPLFVAALMLFAMLAIDTRDKVRADLYGFNTIKVLATTTAIFFVILLAHIDVRRRYVAEQIMYLEFFFFITYFTIVAVSFNAFMLATTNENRFFHYRDNLIPKLLFWPLLHGAFFVVTVYVFL</sequence>
<evidence type="ECO:0008006" key="4">
    <source>
        <dbReference type="Google" id="ProtNLM"/>
    </source>
</evidence>
<evidence type="ECO:0000256" key="1">
    <source>
        <dbReference type="SAM" id="Phobius"/>
    </source>
</evidence>
<dbReference type="CDD" id="cd12912">
    <property type="entry name" value="PDC2_MCP_like"/>
    <property type="match status" value="1"/>
</dbReference>
<evidence type="ECO:0000313" key="2">
    <source>
        <dbReference type="EMBL" id="MCG6658497.1"/>
    </source>
</evidence>